<feature type="domain" description="Peptidase C51" evidence="2">
    <location>
        <begin position="232"/>
        <end position="362"/>
    </location>
</feature>
<dbReference type="Pfam" id="PF16775">
    <property type="entry name" value="ZoocinA_TRD"/>
    <property type="match status" value="1"/>
</dbReference>
<dbReference type="EMBL" id="CP017195">
    <property type="protein sequence ID" value="QDJ27887.1"/>
    <property type="molecule type" value="Genomic_DNA"/>
</dbReference>
<dbReference type="InterPro" id="IPR038765">
    <property type="entry name" value="Papain-like_cys_pep_sf"/>
</dbReference>
<dbReference type="Gene3D" id="2.40.50.670">
    <property type="match status" value="1"/>
</dbReference>
<accession>A0A7L4WCG3</accession>
<dbReference type="PROSITE" id="PS50911">
    <property type="entry name" value="CHAP"/>
    <property type="match status" value="1"/>
</dbReference>
<evidence type="ECO:0000313" key="4">
    <source>
        <dbReference type="Proteomes" id="UP000516280"/>
    </source>
</evidence>
<evidence type="ECO:0000256" key="1">
    <source>
        <dbReference type="SAM" id="SignalP"/>
    </source>
</evidence>
<reference evidence="3 4" key="1">
    <citation type="submission" date="2016-09" db="EMBL/GenBank/DDBJ databases">
        <title>Lactic acid bacteria from MAP meat Genome sequencing and assembly.</title>
        <authorList>
            <person name="Behr J."/>
            <person name="Hilgarth M."/>
            <person name="Vogel R.F."/>
        </authorList>
    </citation>
    <scope>NUCLEOTIDE SEQUENCE [LARGE SCALE GENOMIC DNA]</scope>
    <source>
        <strain evidence="3 4">TMW21615</strain>
    </source>
</reference>
<organism evidence="3 4">
    <name type="scientific">Pseudolactococcus paracarnosus</name>
    <dbReference type="NCBI Taxonomy" id="2749962"/>
    <lineage>
        <taxon>Bacteria</taxon>
        <taxon>Bacillati</taxon>
        <taxon>Bacillota</taxon>
        <taxon>Bacilli</taxon>
        <taxon>Lactobacillales</taxon>
        <taxon>Streptococcaceae</taxon>
        <taxon>Pseudolactococcus</taxon>
    </lineage>
</organism>
<dbReference type="Proteomes" id="UP000516280">
    <property type="component" value="Chromosome"/>
</dbReference>
<dbReference type="RefSeq" id="WP_109834669.1">
    <property type="nucleotide sequence ID" value="NZ_CP017195.1"/>
</dbReference>
<dbReference type="InterPro" id="IPR038263">
    <property type="entry name" value="Lytic_exo_TRD_sf"/>
</dbReference>
<evidence type="ECO:0000259" key="2">
    <source>
        <dbReference type="PROSITE" id="PS50911"/>
    </source>
</evidence>
<gene>
    <name evidence="3" type="ORF">BHS01_04800</name>
</gene>
<protein>
    <recommendedName>
        <fullName evidence="2">Peptidase C51 domain-containing protein</fullName>
    </recommendedName>
</protein>
<dbReference type="SUPFAM" id="SSF54001">
    <property type="entry name" value="Cysteine proteinases"/>
    <property type="match status" value="1"/>
</dbReference>
<keyword evidence="1" id="KW-0732">Signal</keyword>
<evidence type="ECO:0000313" key="3">
    <source>
        <dbReference type="EMBL" id="QDJ27887.1"/>
    </source>
</evidence>
<sequence>MLKEKKIFITAAATALFLAPALAPVGHVFADSSSLQARNSVLASEQQTAHINGVYHVDQLVQFNGKWYVVDNGIAIPPIDYNNYIPVGPLTVTDNSGNALSDQTLHKGSYFTFGQGQFSVINLTNNTVALNIGGEAVSFNRNAFGNRLVLSDKIPAAKFKVGDKVEISNIATSETNGYNLIPHRNWKGTIKSVSQLKYSSSNWEYCVEYPNGQQNVHVAEQDIIIDSQSPSIDLAQIKQAGINGFNSGGWSYPSGQCTSFVAGILASQGVNTSQFTFLGNGADWAGNARARGIRVDMTPSVGAVVSFNGVPPYYSAPYGHAAYITQVNSNGTFHVYEGNWLGTSFHERDVPLDNAVAGIIHF</sequence>
<dbReference type="Pfam" id="PF05257">
    <property type="entry name" value="CHAP"/>
    <property type="match status" value="1"/>
</dbReference>
<name>A0A7L4WCG3_9LACT</name>
<dbReference type="Gene3D" id="3.90.1720.10">
    <property type="entry name" value="endopeptidase domain like (from Nostoc punctiforme)"/>
    <property type="match status" value="1"/>
</dbReference>
<dbReference type="KEGG" id="lpaa:BHS01_04800"/>
<dbReference type="AlphaFoldDB" id="A0A7L4WCG3"/>
<dbReference type="InterPro" id="IPR007921">
    <property type="entry name" value="CHAP_dom"/>
</dbReference>
<dbReference type="InterPro" id="IPR031898">
    <property type="entry name" value="ZoocinA_TRD"/>
</dbReference>
<proteinExistence type="predicted"/>
<feature type="signal peptide" evidence="1">
    <location>
        <begin position="1"/>
        <end position="30"/>
    </location>
</feature>
<feature type="chain" id="PRO_5029743356" description="Peptidase C51 domain-containing protein" evidence="1">
    <location>
        <begin position="31"/>
        <end position="362"/>
    </location>
</feature>